<dbReference type="Gene3D" id="1.20.90.10">
    <property type="entry name" value="Phospholipase A2 domain"/>
    <property type="match status" value="1"/>
</dbReference>
<keyword evidence="2" id="KW-1133">Transmembrane helix</keyword>
<dbReference type="AlphaFoldDB" id="A0A9P4LWL8"/>
<dbReference type="GO" id="GO:0004623">
    <property type="term" value="F:phospholipase A2 activity"/>
    <property type="evidence" value="ECO:0007669"/>
    <property type="project" value="InterPro"/>
</dbReference>
<feature type="transmembrane region" description="Helical" evidence="2">
    <location>
        <begin position="52"/>
        <end position="71"/>
    </location>
</feature>
<keyword evidence="2" id="KW-0812">Transmembrane</keyword>
<dbReference type="SUPFAM" id="SSF48619">
    <property type="entry name" value="Phospholipase A2, PLA2"/>
    <property type="match status" value="1"/>
</dbReference>
<organism evidence="3 4">
    <name type="scientific">Saccharata proteae CBS 121410</name>
    <dbReference type="NCBI Taxonomy" id="1314787"/>
    <lineage>
        <taxon>Eukaryota</taxon>
        <taxon>Fungi</taxon>
        <taxon>Dikarya</taxon>
        <taxon>Ascomycota</taxon>
        <taxon>Pezizomycotina</taxon>
        <taxon>Dothideomycetes</taxon>
        <taxon>Dothideomycetes incertae sedis</taxon>
        <taxon>Botryosphaeriales</taxon>
        <taxon>Saccharataceae</taxon>
        <taxon>Saccharata</taxon>
    </lineage>
</organism>
<evidence type="ECO:0000313" key="4">
    <source>
        <dbReference type="Proteomes" id="UP000799776"/>
    </source>
</evidence>
<dbReference type="OrthoDB" id="5120271at2759"/>
<dbReference type="InterPro" id="IPR036444">
    <property type="entry name" value="PLipase_A2_dom_sf"/>
</dbReference>
<feature type="transmembrane region" description="Helical" evidence="2">
    <location>
        <begin position="6"/>
        <end position="22"/>
    </location>
</feature>
<evidence type="ECO:0000256" key="1">
    <source>
        <dbReference type="SAM" id="MobiDB-lite"/>
    </source>
</evidence>
<dbReference type="Proteomes" id="UP000799776">
    <property type="component" value="Unassembled WGS sequence"/>
</dbReference>
<evidence type="ECO:0000256" key="2">
    <source>
        <dbReference type="SAM" id="Phobius"/>
    </source>
</evidence>
<comment type="caution">
    <text evidence="3">The sequence shown here is derived from an EMBL/GenBank/DDBJ whole genome shotgun (WGS) entry which is preliminary data.</text>
</comment>
<accession>A0A9P4LWL8</accession>
<dbReference type="Pfam" id="PF09056">
    <property type="entry name" value="Phospholip_A2_3"/>
    <property type="match status" value="1"/>
</dbReference>
<protein>
    <submittedName>
        <fullName evidence="3">Uncharacterized protein</fullName>
    </submittedName>
</protein>
<sequence>MAANLLTAIIIVVGAIFCFRNFDDRNSVRTANSSLADCFPALAAMSNPKRSVMGLGSLLWICSVYFALINLSAATNVQDVTGTQDMMASQDATVVDGITDTEDTVSVVVTVISPHTEHRPSTVYQTHTVVSVSLAPETTTATETETETETEHHLHPTTVVSLAPTTTTATATETETETEHHLHPTTVVSLTPYTTTEILVSISAVPATDTTTQHRTRDDAPTEGPRICPPSNDPIAEYCGKNQTCLTDELLLLPMANFQNYRRNPCLLPEIAAEFWHSNGCSHVPDKIASWDFSPACQRHDFGYRRYTAECRLDARGKRFVDAVFDIDMGWMCDNTYASGLEPEDGLPDAHVLPSPWIHPKDRNPRMRLENAVWRFIPLELRQNEVKLLMCEYFAHYYHMGVIIFGRVNNPECRPAHAGEKARLYRREEL</sequence>
<dbReference type="GO" id="GO:0050482">
    <property type="term" value="P:arachidonate secretion"/>
    <property type="evidence" value="ECO:0007669"/>
    <property type="project" value="InterPro"/>
</dbReference>
<evidence type="ECO:0000313" key="3">
    <source>
        <dbReference type="EMBL" id="KAF2084148.1"/>
    </source>
</evidence>
<proteinExistence type="predicted"/>
<feature type="region of interest" description="Disordered" evidence="1">
    <location>
        <begin position="209"/>
        <end position="229"/>
    </location>
</feature>
<dbReference type="EMBL" id="ML978745">
    <property type="protein sequence ID" value="KAF2084148.1"/>
    <property type="molecule type" value="Genomic_DNA"/>
</dbReference>
<keyword evidence="4" id="KW-1185">Reference proteome</keyword>
<gene>
    <name evidence="3" type="ORF">K490DRAFT_69071</name>
</gene>
<reference evidence="3" key="1">
    <citation type="journal article" date="2020" name="Stud. Mycol.">
        <title>101 Dothideomycetes genomes: a test case for predicting lifestyles and emergence of pathogens.</title>
        <authorList>
            <person name="Haridas S."/>
            <person name="Albert R."/>
            <person name="Binder M."/>
            <person name="Bloem J."/>
            <person name="Labutti K."/>
            <person name="Salamov A."/>
            <person name="Andreopoulos B."/>
            <person name="Baker S."/>
            <person name="Barry K."/>
            <person name="Bills G."/>
            <person name="Bluhm B."/>
            <person name="Cannon C."/>
            <person name="Castanera R."/>
            <person name="Culley D."/>
            <person name="Daum C."/>
            <person name="Ezra D."/>
            <person name="Gonzalez J."/>
            <person name="Henrissat B."/>
            <person name="Kuo A."/>
            <person name="Liang C."/>
            <person name="Lipzen A."/>
            <person name="Lutzoni F."/>
            <person name="Magnuson J."/>
            <person name="Mondo S."/>
            <person name="Nolan M."/>
            <person name="Ohm R."/>
            <person name="Pangilinan J."/>
            <person name="Park H.-J."/>
            <person name="Ramirez L."/>
            <person name="Alfaro M."/>
            <person name="Sun H."/>
            <person name="Tritt A."/>
            <person name="Yoshinaga Y."/>
            <person name="Zwiers L.-H."/>
            <person name="Turgeon B."/>
            <person name="Goodwin S."/>
            <person name="Spatafora J."/>
            <person name="Crous P."/>
            <person name="Grigoriev I."/>
        </authorList>
    </citation>
    <scope>NUCLEOTIDE SEQUENCE</scope>
    <source>
        <strain evidence="3">CBS 121410</strain>
    </source>
</reference>
<keyword evidence="2" id="KW-0472">Membrane</keyword>
<dbReference type="GO" id="GO:0006644">
    <property type="term" value="P:phospholipid metabolic process"/>
    <property type="evidence" value="ECO:0007669"/>
    <property type="project" value="InterPro"/>
</dbReference>
<name>A0A9P4LWL8_9PEZI</name>
<dbReference type="InterPro" id="IPR015141">
    <property type="entry name" value="PLipase_A2_prok/fun"/>
</dbReference>
<feature type="region of interest" description="Disordered" evidence="1">
    <location>
        <begin position="136"/>
        <end position="155"/>
    </location>
</feature>